<feature type="repeat" description="ANK" evidence="3">
    <location>
        <begin position="160"/>
        <end position="192"/>
    </location>
</feature>
<feature type="region of interest" description="Disordered" evidence="4">
    <location>
        <begin position="306"/>
        <end position="337"/>
    </location>
</feature>
<gene>
    <name evidence="5" type="ORF">IFR04_006546</name>
</gene>
<dbReference type="Proteomes" id="UP000664132">
    <property type="component" value="Unassembled WGS sequence"/>
</dbReference>
<feature type="compositionally biased region" description="Acidic residues" evidence="4">
    <location>
        <begin position="306"/>
        <end position="315"/>
    </location>
</feature>
<dbReference type="OrthoDB" id="341259at2759"/>
<dbReference type="PROSITE" id="PS50088">
    <property type="entry name" value="ANK_REPEAT"/>
    <property type="match status" value="2"/>
</dbReference>
<keyword evidence="6" id="KW-1185">Reference proteome</keyword>
<accession>A0A8H7W7S8</accession>
<evidence type="ECO:0000313" key="6">
    <source>
        <dbReference type="Proteomes" id="UP000664132"/>
    </source>
</evidence>
<name>A0A8H7W7S8_9HELO</name>
<sequence>MLYRLLENQQSAAIDSNRIVEETDSDDLQQTLAVYPDPVVTLRNLRQKIESRYACDPNCLCACHIPFQAGISTKWTGSLAISDEDANRQTPFSIAWEIYTKTNVQETKQLTPKLFPNHSDDERCNLRMSKLQLVICELLPGDIGEEIELSKNGIDYQDSVGNTALHWAIECRNPDVVKTLLSHGADPALPDFRDAGADINARDNRGKTPLNFVCMKDDRVANIEYLTQRGADINLIDFDGLSPMDSAIQWENASNVKILLESGADCCGTTADGSNILHFVAHWVSGEWAETFDELLTAILEVQDGATDESDELYGEEGITTDGEEDSQDDWTKGSPR</sequence>
<keyword evidence="2 3" id="KW-0040">ANK repeat</keyword>
<dbReference type="SUPFAM" id="SSF48403">
    <property type="entry name" value="Ankyrin repeat"/>
    <property type="match status" value="1"/>
</dbReference>
<protein>
    <recommendedName>
        <fullName evidence="7">Ankyrin</fullName>
    </recommendedName>
</protein>
<evidence type="ECO:0000313" key="5">
    <source>
        <dbReference type="EMBL" id="KAG4420340.1"/>
    </source>
</evidence>
<dbReference type="SMART" id="SM00248">
    <property type="entry name" value="ANK"/>
    <property type="match status" value="3"/>
</dbReference>
<keyword evidence="1" id="KW-0677">Repeat</keyword>
<organism evidence="5 6">
    <name type="scientific">Cadophora malorum</name>
    <dbReference type="NCBI Taxonomy" id="108018"/>
    <lineage>
        <taxon>Eukaryota</taxon>
        <taxon>Fungi</taxon>
        <taxon>Dikarya</taxon>
        <taxon>Ascomycota</taxon>
        <taxon>Pezizomycotina</taxon>
        <taxon>Leotiomycetes</taxon>
        <taxon>Helotiales</taxon>
        <taxon>Ploettnerulaceae</taxon>
        <taxon>Cadophora</taxon>
    </lineage>
</organism>
<feature type="repeat" description="ANK" evidence="3">
    <location>
        <begin position="205"/>
        <end position="238"/>
    </location>
</feature>
<dbReference type="AlphaFoldDB" id="A0A8H7W7S8"/>
<dbReference type="PROSITE" id="PS50297">
    <property type="entry name" value="ANK_REP_REGION"/>
    <property type="match status" value="2"/>
</dbReference>
<dbReference type="PANTHER" id="PTHR46680">
    <property type="entry name" value="NF-KAPPA-B INHIBITOR ALPHA"/>
    <property type="match status" value="1"/>
</dbReference>
<evidence type="ECO:0000256" key="2">
    <source>
        <dbReference type="ARBA" id="ARBA00023043"/>
    </source>
</evidence>
<dbReference type="Pfam" id="PF00023">
    <property type="entry name" value="Ank"/>
    <property type="match status" value="1"/>
</dbReference>
<dbReference type="EMBL" id="JAFJYH010000086">
    <property type="protein sequence ID" value="KAG4420340.1"/>
    <property type="molecule type" value="Genomic_DNA"/>
</dbReference>
<evidence type="ECO:0000256" key="4">
    <source>
        <dbReference type="SAM" id="MobiDB-lite"/>
    </source>
</evidence>
<dbReference type="Gene3D" id="1.25.40.20">
    <property type="entry name" value="Ankyrin repeat-containing domain"/>
    <property type="match status" value="2"/>
</dbReference>
<reference evidence="5" key="1">
    <citation type="submission" date="2021-02" db="EMBL/GenBank/DDBJ databases">
        <title>Genome sequence Cadophora malorum strain M34.</title>
        <authorList>
            <person name="Stefanovic E."/>
            <person name="Vu D."/>
            <person name="Scully C."/>
            <person name="Dijksterhuis J."/>
            <person name="Roader J."/>
            <person name="Houbraken J."/>
        </authorList>
    </citation>
    <scope>NUCLEOTIDE SEQUENCE</scope>
    <source>
        <strain evidence="5">M34</strain>
    </source>
</reference>
<dbReference type="Pfam" id="PF12796">
    <property type="entry name" value="Ank_2"/>
    <property type="match status" value="1"/>
</dbReference>
<evidence type="ECO:0000256" key="1">
    <source>
        <dbReference type="ARBA" id="ARBA00022737"/>
    </source>
</evidence>
<dbReference type="PANTHER" id="PTHR46680:SF3">
    <property type="entry name" value="NF-KAPPA-B INHIBITOR CACTUS"/>
    <property type="match status" value="1"/>
</dbReference>
<dbReference type="InterPro" id="IPR051070">
    <property type="entry name" value="NF-kappa-B_inhibitor"/>
</dbReference>
<proteinExistence type="predicted"/>
<evidence type="ECO:0008006" key="7">
    <source>
        <dbReference type="Google" id="ProtNLM"/>
    </source>
</evidence>
<dbReference type="InterPro" id="IPR036770">
    <property type="entry name" value="Ankyrin_rpt-contain_sf"/>
</dbReference>
<comment type="caution">
    <text evidence="5">The sequence shown here is derived from an EMBL/GenBank/DDBJ whole genome shotgun (WGS) entry which is preliminary data.</text>
</comment>
<dbReference type="InterPro" id="IPR002110">
    <property type="entry name" value="Ankyrin_rpt"/>
</dbReference>
<evidence type="ECO:0000256" key="3">
    <source>
        <dbReference type="PROSITE-ProRule" id="PRU00023"/>
    </source>
</evidence>